<keyword evidence="1" id="KW-0812">Transmembrane</keyword>
<dbReference type="Proteomes" id="UP000823674">
    <property type="component" value="Chromosome A02"/>
</dbReference>
<evidence type="ECO:0000256" key="1">
    <source>
        <dbReference type="SAM" id="Phobius"/>
    </source>
</evidence>
<feature type="transmembrane region" description="Helical" evidence="1">
    <location>
        <begin position="101"/>
        <end position="120"/>
    </location>
</feature>
<keyword evidence="1" id="KW-1133">Transmembrane helix</keyword>
<protein>
    <submittedName>
        <fullName evidence="2">Uncharacterized protein</fullName>
    </submittedName>
</protein>
<organism evidence="2 3">
    <name type="scientific">Brassica rapa subsp. trilocularis</name>
    <dbReference type="NCBI Taxonomy" id="1813537"/>
    <lineage>
        <taxon>Eukaryota</taxon>
        <taxon>Viridiplantae</taxon>
        <taxon>Streptophyta</taxon>
        <taxon>Embryophyta</taxon>
        <taxon>Tracheophyta</taxon>
        <taxon>Spermatophyta</taxon>
        <taxon>Magnoliopsida</taxon>
        <taxon>eudicotyledons</taxon>
        <taxon>Gunneridae</taxon>
        <taxon>Pentapetalae</taxon>
        <taxon>rosids</taxon>
        <taxon>malvids</taxon>
        <taxon>Brassicales</taxon>
        <taxon>Brassicaceae</taxon>
        <taxon>Brassiceae</taxon>
        <taxon>Brassica</taxon>
    </lineage>
</organism>
<feature type="transmembrane region" description="Helical" evidence="1">
    <location>
        <begin position="65"/>
        <end position="89"/>
    </location>
</feature>
<evidence type="ECO:0000313" key="3">
    <source>
        <dbReference type="Proteomes" id="UP000823674"/>
    </source>
</evidence>
<dbReference type="PANTHER" id="PTHR33605">
    <property type="entry name" value="EARLY NODULIN-93"/>
    <property type="match status" value="1"/>
</dbReference>
<dbReference type="InterPro" id="IPR005050">
    <property type="entry name" value="Enod93"/>
</dbReference>
<sequence length="144" mass="15687">MCVTLFWRTETNQKGKIVSRLSHSHLKNRIENRSEMVNRSQQSLFLIGSPDETDKIKRAETSQQAGAIAGAKAAAVAAVASAIPTLAAVRVFPWAKANLNYTAQALIISSASIAAFFITADKTILQGARRNTEAQMKKVQQESK</sequence>
<keyword evidence="1" id="KW-0472">Membrane</keyword>
<gene>
    <name evidence="2" type="primary">A02p054960.1_BraROA</name>
    <name evidence="2" type="ORF">IGI04_008386</name>
</gene>
<dbReference type="Pfam" id="PF03386">
    <property type="entry name" value="ENOD93"/>
    <property type="match status" value="1"/>
</dbReference>
<keyword evidence="3" id="KW-1185">Reference proteome</keyword>
<name>A0ABQ7NMI0_BRACM</name>
<evidence type="ECO:0000313" key="2">
    <source>
        <dbReference type="EMBL" id="KAG5412067.1"/>
    </source>
</evidence>
<reference evidence="2 3" key="1">
    <citation type="submission" date="2021-03" db="EMBL/GenBank/DDBJ databases">
        <authorList>
            <person name="King G.J."/>
            <person name="Bancroft I."/>
            <person name="Baten A."/>
            <person name="Bloomfield J."/>
            <person name="Borpatragohain P."/>
            <person name="He Z."/>
            <person name="Irish N."/>
            <person name="Irwin J."/>
            <person name="Liu K."/>
            <person name="Mauleon R.P."/>
            <person name="Moore J."/>
            <person name="Morris R."/>
            <person name="Ostergaard L."/>
            <person name="Wang B."/>
            <person name="Wells R."/>
        </authorList>
    </citation>
    <scope>NUCLEOTIDE SEQUENCE [LARGE SCALE GENOMIC DNA]</scope>
    <source>
        <strain evidence="2">R-o-18</strain>
        <tissue evidence="2">Leaf</tissue>
    </source>
</reference>
<dbReference type="EMBL" id="JADBGQ010000002">
    <property type="protein sequence ID" value="KAG5412067.1"/>
    <property type="molecule type" value="Genomic_DNA"/>
</dbReference>
<comment type="caution">
    <text evidence="2">The sequence shown here is derived from an EMBL/GenBank/DDBJ whole genome shotgun (WGS) entry which is preliminary data.</text>
</comment>
<dbReference type="PANTHER" id="PTHR33605:SF3">
    <property type="entry name" value="EARLY NODULIN-LIKE PROTEIN"/>
    <property type="match status" value="1"/>
</dbReference>
<proteinExistence type="predicted"/>
<accession>A0ABQ7NMI0</accession>